<dbReference type="Pfam" id="PF14252">
    <property type="entry name" value="DUF4347"/>
    <property type="match status" value="1"/>
</dbReference>
<feature type="region of interest" description="Disordered" evidence="8">
    <location>
        <begin position="1905"/>
        <end position="1926"/>
    </location>
</feature>
<dbReference type="InterPro" id="IPR013783">
    <property type="entry name" value="Ig-like_fold"/>
</dbReference>
<dbReference type="InterPro" id="IPR018511">
    <property type="entry name" value="Hemolysin-typ_Ca-bd_CS"/>
</dbReference>
<evidence type="ECO:0000256" key="7">
    <source>
        <dbReference type="ARBA" id="ARBA00023136"/>
    </source>
</evidence>
<dbReference type="RefSeq" id="WP_354636340.1">
    <property type="nucleotide sequence ID" value="NZ_CP159837.1"/>
</dbReference>
<dbReference type="Gene3D" id="2.60.40.2030">
    <property type="match status" value="2"/>
</dbReference>
<dbReference type="SUPFAM" id="SSF141072">
    <property type="entry name" value="CalX-like"/>
    <property type="match status" value="2"/>
</dbReference>
<dbReference type="PRINTS" id="PR00313">
    <property type="entry name" value="CABNDNGRPT"/>
</dbReference>
<dbReference type="InterPro" id="IPR002126">
    <property type="entry name" value="Cadherin-like_dom"/>
</dbReference>
<dbReference type="EMBL" id="CP159837">
    <property type="protein sequence ID" value="XCM39977.1"/>
    <property type="molecule type" value="Genomic_DNA"/>
</dbReference>
<dbReference type="InterPro" id="IPR011049">
    <property type="entry name" value="Serralysin-like_metalloprot_C"/>
</dbReference>
<feature type="domain" description="Cadherin" evidence="9">
    <location>
        <begin position="665"/>
        <end position="809"/>
    </location>
</feature>
<evidence type="ECO:0000256" key="4">
    <source>
        <dbReference type="ARBA" id="ARBA00022656"/>
    </source>
</evidence>
<dbReference type="Gene3D" id="2.60.40.10">
    <property type="entry name" value="Immunoglobulins"/>
    <property type="match status" value="1"/>
</dbReference>
<keyword evidence="3" id="KW-0964">Secreted</keyword>
<dbReference type="GO" id="GO:0016020">
    <property type="term" value="C:membrane"/>
    <property type="evidence" value="ECO:0007669"/>
    <property type="project" value="UniProtKB-SubCell"/>
</dbReference>
<sequence length="2062" mass="212156">MVIIDPTVSDYQSLAAGVKPATFVHILNPNRDGIEQITEILGAKHSRIDWLENPQDVGANALPLQSIHIISHGSPGSLKLGNSTLNTENLEQYQDQLQQWQTALADNADINIYGCNVALGVTGQAFIQQLAHLTKADIAASTTPTGNEKLGGNWNLEFITGKIKSALAFSPEVTAAYTGVLGDGLGGVGTGANNLKLWLKADAITGATNSAAVGTWNDSSGNSIALSQPNAANQPIYKTAGLNNVPTLSFNGSSQYYEVAYNASLNPAQFTVITVTQVAGGTGTFRSPITSRNSGPQQGYILYAQDDNKWSSWLGQSSWNTATDSTALTLNTGYITSGSYNGSQNTLSVNGTQTSLSLTNFIQNTSKPLRVGAGTTETTPNWFFNGDISEVILYDKALNNAERTLVDNYLGAKYNITISNDKYVGDTPANGDYDWNVAGIGKEANGTNISGNTTGGLIIDNGTFLKDNGDYLVAGQKDTTANPATLVTTDLPTGANNRLSRVWYLDKTDVNTNGGTANLTFDFSDSGLGGTPSGKYHLLYRSGTTGNFAYVNNATFTTNSTFSITGDQVTFNNVDIGLLNDGYYTLASKNNNVPLINTIANASINEDAAQQTITLTGISDIETATNALTLTATSDNTGLTGTPTITNNNNGTATLQYTPVANANGTANISVTVTDGDGGTVTKTFAVNVNAVNDAPSFTTTGNPTTVNEDAGAQTVTAWATFNPGAANESAQTATYTVSNISNAGLFATAPAIDANGNLTYTPAANVNGFSTFDVQVQDSGGTANGGVNTSTTQTFTINVTAVNDAPSFSNAGNQTLAAWTNTPQTVANWANTFVFGPANESSQAVQDFIVNVTSGSTLFTSLPDIANDGTLTYTPKGTPGTATISVQLQDNGGTANGGADTSTAATFTITIPPPTVNLSISPTTGTEAGTTAITVTATAAGPVFGNQTVDLALTGSATAADFAGTIPTQITIANGTSSGQVTFTIADDKLDEIDETANLTISNPSAGIQLGATTTGSFTITDNDTAGFDILPISGNTSEDGTQATFDIRLTSEPTANVTIGLSSSNTAEATVAPATLTFTPTNWNTYQTVTITGVDDGVADDDIAYQIITTPDTTTTDTNYNNLNPADVTVTNTDNDIPGVTIAQSAGSTEVTEGSTTDTYTVKLNTLPTGNVAVTVTADAQAQVSLDGTNFAATQTLTFTSVNGITPQTVTVRAVDDTVIESNHTSSITHAITTTADANYPTTMTVGGVNAHITDNDIRYTLTDSSPTITEGNSGTQQIDFTIERAGAINEASTIDFSFGGTAANTIDYNLVSITGTGVTTTGSTISFAANATQATVTVEIVGDRIDETDETLILSLLNATATGTSTIVGSPVTTTITDDDKAGITVTPTSGLTTTEAGGTATFTLVLDSKPTADVTITVASSNTAEGTVDKSTLTFTSANWNTAQTVTVTGVDDNIDDGDIGYTISTTANSSDTKYSGLTGTNVSVTNTDNDKAGITVTPTSGLTTTETGGTATFTLVLDSKPTADVTITVASSNTAEGTVDKSTLTFTSANWDTAQTVTVTGVDDNIDDGDIGYTISTTANSTDTNYNGITAATVAVTNTDNDKAGITVTPTSGLTTTEAGGTATFTVVLDSQATSDVTIGITSDNTAEGTVAISALTFTAVNWNQPQTVTITGVNDYLDDEDISYNIITAAATSTDGKYNGLNPSDVSVTNQDIGDLFPIPTNQIPPFMGLSSILPSEISSNNSQNNTTLPELPAIPPEPTVDLINISFTAVGTDSAENIDATPNDDVISGQGGNDVIRGLPGRDALFGNSGDDELYGNQGADLLLGNQGKDIIYGGQGNDLAMGGQNDDLIYGDLGSDTLIGDLGSDRIFGGSSSPGSVASDAGDLLFGKDGNDFLHGHAGDDSISGGNDNDTARGGQGDDLIHGDAGADILYGDKGNDSLTGNADNDVVYGGEGNDFLWGGDGEDFLYGDEGDDTLIGNADKDYFVLQSSFGSDTILDFTNGIDLIGLAGGLTFDQLSITGSNGNTLIARGNELLVTLTGVDVSLITSADFTLMV</sequence>
<dbReference type="GO" id="GO:0005509">
    <property type="term" value="F:calcium ion binding"/>
    <property type="evidence" value="ECO:0007669"/>
    <property type="project" value="InterPro"/>
</dbReference>
<dbReference type="Pfam" id="PF17892">
    <property type="entry name" value="Cadherin_5"/>
    <property type="match status" value="1"/>
</dbReference>
<dbReference type="InterPro" id="IPR041690">
    <property type="entry name" value="Cadherin_5"/>
</dbReference>
<proteinExistence type="predicted"/>
<dbReference type="PANTHER" id="PTHR38340:SF1">
    <property type="entry name" value="S-LAYER PROTEIN"/>
    <property type="match status" value="1"/>
</dbReference>
<dbReference type="Pfam" id="PF00353">
    <property type="entry name" value="HemolysinCabind"/>
    <property type="match status" value="5"/>
</dbReference>
<evidence type="ECO:0000256" key="6">
    <source>
        <dbReference type="ARBA" id="ARBA00023026"/>
    </source>
</evidence>
<dbReference type="GO" id="GO:0090729">
    <property type="term" value="F:toxin activity"/>
    <property type="evidence" value="ECO:0007669"/>
    <property type="project" value="UniProtKB-KW"/>
</dbReference>
<protein>
    <submittedName>
        <fullName evidence="10">DUF4347 domain-containing protein</fullName>
    </submittedName>
</protein>
<dbReference type="Gene3D" id="2.150.10.10">
    <property type="entry name" value="Serralysin-like metalloprotease, C-terminal"/>
    <property type="match status" value="4"/>
</dbReference>
<reference evidence="10" key="1">
    <citation type="submission" date="2024-07" db="EMBL/GenBank/DDBJ databases">
        <authorList>
            <person name="Kim Y.J."/>
            <person name="Jeong J.Y."/>
        </authorList>
    </citation>
    <scope>NUCLEOTIDE SEQUENCE</scope>
    <source>
        <strain evidence="10">GIHE-MW2</strain>
    </source>
</reference>
<dbReference type="PROSITE" id="PS50268">
    <property type="entry name" value="CADHERIN_2"/>
    <property type="match status" value="1"/>
</dbReference>
<dbReference type="InterPro" id="IPR003995">
    <property type="entry name" value="RTX_toxin_determinant-A"/>
</dbReference>
<evidence type="ECO:0000256" key="3">
    <source>
        <dbReference type="ARBA" id="ARBA00022525"/>
    </source>
</evidence>
<dbReference type="InterPro" id="IPR025592">
    <property type="entry name" value="DUF4347"/>
</dbReference>
<dbReference type="InterPro" id="IPR001343">
    <property type="entry name" value="Hemolysn_Ca-bd"/>
</dbReference>
<keyword evidence="7" id="KW-0472">Membrane</keyword>
<accession>A0AAU8JKY9</accession>
<dbReference type="PRINTS" id="PR01488">
    <property type="entry name" value="RTXTOXINA"/>
</dbReference>
<evidence type="ECO:0000313" key="10">
    <source>
        <dbReference type="EMBL" id="XCM39977.1"/>
    </source>
</evidence>
<dbReference type="InterPro" id="IPR050557">
    <property type="entry name" value="RTX_toxin/Mannuronan_C5-epim"/>
</dbReference>
<dbReference type="GO" id="GO:0007156">
    <property type="term" value="P:homophilic cell adhesion via plasma membrane adhesion molecules"/>
    <property type="evidence" value="ECO:0007669"/>
    <property type="project" value="InterPro"/>
</dbReference>
<comment type="subcellular location">
    <subcellularLocation>
        <location evidence="1">Membrane</location>
    </subcellularLocation>
    <subcellularLocation>
        <location evidence="2">Secreted</location>
    </subcellularLocation>
</comment>
<keyword evidence="4" id="KW-0800">Toxin</keyword>
<dbReference type="SUPFAM" id="SSF49899">
    <property type="entry name" value="Concanavalin A-like lectins/glucanases"/>
    <property type="match status" value="1"/>
</dbReference>
<evidence type="ECO:0000259" key="9">
    <source>
        <dbReference type="PROSITE" id="PS50268"/>
    </source>
</evidence>
<keyword evidence="6" id="KW-0843">Virulence</keyword>
<dbReference type="InterPro" id="IPR013320">
    <property type="entry name" value="ConA-like_dom_sf"/>
</dbReference>
<evidence type="ECO:0000256" key="8">
    <source>
        <dbReference type="SAM" id="MobiDB-lite"/>
    </source>
</evidence>
<gene>
    <name evidence="10" type="ORF">ABWT76_002948</name>
</gene>
<dbReference type="GO" id="GO:0005576">
    <property type="term" value="C:extracellular region"/>
    <property type="evidence" value="ECO:0007669"/>
    <property type="project" value="UniProtKB-SubCell"/>
</dbReference>
<dbReference type="InterPro" id="IPR038081">
    <property type="entry name" value="CalX-like_sf"/>
</dbReference>
<name>A0AAU8JKY9_9CYAN</name>
<dbReference type="InterPro" id="IPR006644">
    <property type="entry name" value="Cadg"/>
</dbReference>
<keyword evidence="5" id="KW-0677">Repeat</keyword>
<evidence type="ECO:0000256" key="1">
    <source>
        <dbReference type="ARBA" id="ARBA00004370"/>
    </source>
</evidence>
<dbReference type="SUPFAM" id="SSF51120">
    <property type="entry name" value="beta-Roll"/>
    <property type="match status" value="1"/>
</dbReference>
<dbReference type="PANTHER" id="PTHR38340">
    <property type="entry name" value="S-LAYER PROTEIN"/>
    <property type="match status" value="1"/>
</dbReference>
<dbReference type="PROSITE" id="PS00330">
    <property type="entry name" value="HEMOLYSIN_CALCIUM"/>
    <property type="match status" value="1"/>
</dbReference>
<organism evidence="10">
    <name type="scientific">Planktothricoides raciborskii GIHE-MW2</name>
    <dbReference type="NCBI Taxonomy" id="2792601"/>
    <lineage>
        <taxon>Bacteria</taxon>
        <taxon>Bacillati</taxon>
        <taxon>Cyanobacteriota</taxon>
        <taxon>Cyanophyceae</taxon>
        <taxon>Oscillatoriophycideae</taxon>
        <taxon>Oscillatoriales</taxon>
        <taxon>Oscillatoriaceae</taxon>
        <taxon>Planktothricoides</taxon>
    </lineage>
</organism>
<dbReference type="SMART" id="SM00736">
    <property type="entry name" value="CADG"/>
    <property type="match status" value="1"/>
</dbReference>
<evidence type="ECO:0000256" key="2">
    <source>
        <dbReference type="ARBA" id="ARBA00004613"/>
    </source>
</evidence>
<evidence type="ECO:0000256" key="5">
    <source>
        <dbReference type="ARBA" id="ARBA00022737"/>
    </source>
</evidence>